<name>A0ABD5ZBQ4_9EURY</name>
<evidence type="ECO:0000259" key="3">
    <source>
        <dbReference type="Pfam" id="PF04967"/>
    </source>
</evidence>
<proteinExistence type="predicted"/>
<dbReference type="InterPro" id="IPR031803">
    <property type="entry name" value="BAT_GAF/HTH-assoc"/>
</dbReference>
<dbReference type="PANTHER" id="PTHR34236">
    <property type="entry name" value="DIMETHYL SULFOXIDE REDUCTASE TRANSCRIPTIONAL ACTIVATOR"/>
    <property type="match status" value="1"/>
</dbReference>
<comment type="caution">
    <text evidence="5">The sequence shown here is derived from an EMBL/GenBank/DDBJ whole genome shotgun (WGS) entry which is preliminary data.</text>
</comment>
<organism evidence="5 6">
    <name type="scientific">Haloferax namakaokahaiae</name>
    <dbReference type="NCBI Taxonomy" id="1748331"/>
    <lineage>
        <taxon>Archaea</taxon>
        <taxon>Methanobacteriati</taxon>
        <taxon>Methanobacteriota</taxon>
        <taxon>Stenosarchaea group</taxon>
        <taxon>Halobacteria</taxon>
        <taxon>Halobacteriales</taxon>
        <taxon>Haloferacaceae</taxon>
        <taxon>Haloferax</taxon>
    </lineage>
</organism>
<evidence type="ECO:0000256" key="1">
    <source>
        <dbReference type="ARBA" id="ARBA00023015"/>
    </source>
</evidence>
<evidence type="ECO:0000259" key="4">
    <source>
        <dbReference type="Pfam" id="PF15915"/>
    </source>
</evidence>
<evidence type="ECO:0000313" key="5">
    <source>
        <dbReference type="EMBL" id="MFC7202549.1"/>
    </source>
</evidence>
<dbReference type="Pfam" id="PF04967">
    <property type="entry name" value="HTH_10"/>
    <property type="match status" value="1"/>
</dbReference>
<dbReference type="Pfam" id="PF15915">
    <property type="entry name" value="BAT"/>
    <property type="match status" value="1"/>
</dbReference>
<dbReference type="AlphaFoldDB" id="A0ABD5ZBQ4"/>
<dbReference type="PANTHER" id="PTHR34236:SF1">
    <property type="entry name" value="DIMETHYL SULFOXIDE REDUCTASE TRANSCRIPTIONAL ACTIVATOR"/>
    <property type="match status" value="1"/>
</dbReference>
<keyword evidence="6" id="KW-1185">Reference proteome</keyword>
<dbReference type="InterPro" id="IPR007050">
    <property type="entry name" value="HTH_bacterioopsin"/>
</dbReference>
<accession>A0ABD5ZBQ4</accession>
<dbReference type="Proteomes" id="UP001596481">
    <property type="component" value="Unassembled WGS sequence"/>
</dbReference>
<feature type="domain" description="HTH bat-type" evidence="3">
    <location>
        <begin position="157"/>
        <end position="208"/>
    </location>
</feature>
<protein>
    <submittedName>
        <fullName evidence="5">Helix-turn-helix domain-containing protein</fullName>
    </submittedName>
</protein>
<gene>
    <name evidence="5" type="ORF">ACFQJC_03420</name>
</gene>
<evidence type="ECO:0000256" key="2">
    <source>
        <dbReference type="ARBA" id="ARBA00023163"/>
    </source>
</evidence>
<evidence type="ECO:0000313" key="6">
    <source>
        <dbReference type="Proteomes" id="UP001596481"/>
    </source>
</evidence>
<feature type="domain" description="Bacterioopsin transcriptional activator GAF and HTH associated" evidence="4">
    <location>
        <begin position="26"/>
        <end position="141"/>
    </location>
</feature>
<keyword evidence="2" id="KW-0804">Transcription</keyword>
<reference evidence="5 6" key="1">
    <citation type="journal article" date="2019" name="Int. J. Syst. Evol. Microbiol.">
        <title>The Global Catalogue of Microorganisms (GCM) 10K type strain sequencing project: providing services to taxonomists for standard genome sequencing and annotation.</title>
        <authorList>
            <consortium name="The Broad Institute Genomics Platform"/>
            <consortium name="The Broad Institute Genome Sequencing Center for Infectious Disease"/>
            <person name="Wu L."/>
            <person name="Ma J."/>
        </authorList>
    </citation>
    <scope>NUCLEOTIDE SEQUENCE [LARGE SCALE GENOMIC DNA]</scope>
    <source>
        <strain evidence="5 6">DSM 29988</strain>
    </source>
</reference>
<keyword evidence="1" id="KW-0805">Transcription regulation</keyword>
<dbReference type="RefSeq" id="WP_390221846.1">
    <property type="nucleotide sequence ID" value="NZ_JBHTAA010000001.1"/>
</dbReference>
<dbReference type="EMBL" id="JBHTAA010000001">
    <property type="protein sequence ID" value="MFC7202549.1"/>
    <property type="molecule type" value="Genomic_DNA"/>
</dbReference>
<sequence length="215" mass="24148">MATIVEVIVPAREFDVGQVFVDIPGIRIELDRLVPTSSAVIPYLWIRGASQQDIVHAADVHEAIRHISVVDEVDGHGTLYRIEWSRSVKSTIVELSEHNLSLLSGYGTDRVWELTFRAENRNEVSEFFEWFTDRDISVEFNKIYEGGGNGDGDGQELSNAQLEALLLAFDRGYFDEPRRATLEDISASLGISRQALAGRLRRGTRTLVSRLVEDT</sequence>